<dbReference type="InterPro" id="IPR052529">
    <property type="entry name" value="Bact_Transport_Assoc"/>
</dbReference>
<proteinExistence type="predicted"/>
<feature type="transmembrane region" description="Helical" evidence="1">
    <location>
        <begin position="297"/>
        <end position="319"/>
    </location>
</feature>
<protein>
    <submittedName>
        <fullName evidence="3">DUF418 domain-containing protein</fullName>
    </submittedName>
</protein>
<name>A0A9D1PMI0_9BACI</name>
<gene>
    <name evidence="3" type="ORF">H9895_03530</name>
</gene>
<evidence type="ECO:0000313" key="4">
    <source>
        <dbReference type="Proteomes" id="UP000823937"/>
    </source>
</evidence>
<comment type="caution">
    <text evidence="3">The sequence shown here is derived from an EMBL/GenBank/DDBJ whole genome shotgun (WGS) entry which is preliminary data.</text>
</comment>
<dbReference type="AlphaFoldDB" id="A0A9D1PMI0"/>
<feature type="transmembrane region" description="Helical" evidence="1">
    <location>
        <begin position="12"/>
        <end position="33"/>
    </location>
</feature>
<reference evidence="3" key="1">
    <citation type="journal article" date="2021" name="PeerJ">
        <title>Extensive microbial diversity within the chicken gut microbiome revealed by metagenomics and culture.</title>
        <authorList>
            <person name="Gilroy R."/>
            <person name="Ravi A."/>
            <person name="Getino M."/>
            <person name="Pursley I."/>
            <person name="Horton D.L."/>
            <person name="Alikhan N.F."/>
            <person name="Baker D."/>
            <person name="Gharbi K."/>
            <person name="Hall N."/>
            <person name="Watson M."/>
            <person name="Adriaenssens E.M."/>
            <person name="Foster-Nyarko E."/>
            <person name="Jarju S."/>
            <person name="Secka A."/>
            <person name="Antonio M."/>
            <person name="Oren A."/>
            <person name="Chaudhuri R.R."/>
            <person name="La Ragione R."/>
            <person name="Hildebrand F."/>
            <person name="Pallen M.J."/>
        </authorList>
    </citation>
    <scope>NUCLEOTIDE SEQUENCE</scope>
    <source>
        <strain evidence="3">CHK169-2315</strain>
    </source>
</reference>
<keyword evidence="1" id="KW-0812">Transmembrane</keyword>
<feature type="transmembrane region" description="Helical" evidence="1">
    <location>
        <begin position="180"/>
        <end position="201"/>
    </location>
</feature>
<evidence type="ECO:0000256" key="1">
    <source>
        <dbReference type="SAM" id="Phobius"/>
    </source>
</evidence>
<keyword evidence="1" id="KW-1133">Transmembrane helix</keyword>
<dbReference type="Proteomes" id="UP000823937">
    <property type="component" value="Unassembled WGS sequence"/>
</dbReference>
<dbReference type="PANTHER" id="PTHR30590:SF3">
    <property type="entry name" value="HYPOTHETICAL MEMBRANE SPANNING PROTEIN"/>
    <property type="match status" value="1"/>
</dbReference>
<dbReference type="EMBL" id="DXHX01000049">
    <property type="protein sequence ID" value="HIV74134.1"/>
    <property type="molecule type" value="Genomic_DNA"/>
</dbReference>
<accession>A0A9D1PMI0</accession>
<sequence length="344" mass="39440">MQPTVNKQRIHLIDLIRGFALLGLPFVNVLGLWSDNVNLSGEHTDIIVQRFLFVFVEGRFFAIFSFLFGVGIYLFLSRAKAKHTNYQLIFIRRMAILFVIGFIHQLFQPGEALLFYAIIGIILLPFFKLPKQWNLVLGIIGIIVGSICSAKLLLPLPFMLLGLAFGQYHVFEKTMSYRKSWSFVLVVSFVATIIATVYLWMQAPSLGMTSYMDSFELTELQIDMNRAFFAFTEIALMLAPIFTLFYVSSLVIVEPFIGKLLTPLYAYGRMAFTNYLGQTVMLLLVLQFIVKDSIVSYSYATISCAIIVFLQIIFSTFWLKHFKYGPLEWLWRCGTYGEILSIKK</sequence>
<evidence type="ECO:0000313" key="3">
    <source>
        <dbReference type="EMBL" id="HIV74134.1"/>
    </source>
</evidence>
<dbReference type="InterPro" id="IPR007349">
    <property type="entry name" value="DUF418"/>
</dbReference>
<feature type="transmembrane region" description="Helical" evidence="1">
    <location>
        <begin position="227"/>
        <end position="252"/>
    </location>
</feature>
<feature type="transmembrane region" description="Helical" evidence="1">
    <location>
        <begin position="272"/>
        <end position="290"/>
    </location>
</feature>
<feature type="transmembrane region" description="Helical" evidence="1">
    <location>
        <begin position="136"/>
        <end position="160"/>
    </location>
</feature>
<reference evidence="3" key="2">
    <citation type="submission" date="2021-04" db="EMBL/GenBank/DDBJ databases">
        <authorList>
            <person name="Gilroy R."/>
        </authorList>
    </citation>
    <scope>NUCLEOTIDE SEQUENCE</scope>
    <source>
        <strain evidence="3">CHK169-2315</strain>
    </source>
</reference>
<feature type="transmembrane region" description="Helical" evidence="1">
    <location>
        <begin position="113"/>
        <end position="129"/>
    </location>
</feature>
<dbReference type="PANTHER" id="PTHR30590">
    <property type="entry name" value="INNER MEMBRANE PROTEIN"/>
    <property type="match status" value="1"/>
</dbReference>
<organism evidence="3 4">
    <name type="scientific">Candidatus Pseudogracilibacillus intestinigallinarum</name>
    <dbReference type="NCBI Taxonomy" id="2838742"/>
    <lineage>
        <taxon>Bacteria</taxon>
        <taxon>Bacillati</taxon>
        <taxon>Bacillota</taxon>
        <taxon>Bacilli</taxon>
        <taxon>Bacillales</taxon>
        <taxon>Bacillaceae</taxon>
        <taxon>Pseudogracilibacillus</taxon>
    </lineage>
</organism>
<keyword evidence="1" id="KW-0472">Membrane</keyword>
<evidence type="ECO:0000259" key="2">
    <source>
        <dbReference type="Pfam" id="PF04235"/>
    </source>
</evidence>
<feature type="transmembrane region" description="Helical" evidence="1">
    <location>
        <begin position="53"/>
        <end position="76"/>
    </location>
</feature>
<feature type="domain" description="DUF418" evidence="2">
    <location>
        <begin position="168"/>
        <end position="337"/>
    </location>
</feature>
<dbReference type="Pfam" id="PF04235">
    <property type="entry name" value="DUF418"/>
    <property type="match status" value="1"/>
</dbReference>
<feature type="transmembrane region" description="Helical" evidence="1">
    <location>
        <begin position="88"/>
        <end position="107"/>
    </location>
</feature>